<keyword evidence="9" id="KW-0862">Zinc</keyword>
<dbReference type="PANTHER" id="PTHR23328">
    <property type="entry name" value="RING-TYPE DOMAIN-CONTAINING PROTEIN"/>
    <property type="match status" value="1"/>
</dbReference>
<dbReference type="GO" id="GO:0006302">
    <property type="term" value="P:double-strand break repair"/>
    <property type="evidence" value="ECO:0007669"/>
    <property type="project" value="TreeGrafter"/>
</dbReference>
<keyword evidence="4" id="KW-0808">Transferase</keyword>
<sequence length="361" mass="40700">MVSEEPKQSPKDPKNPVEHGQNVDGIFSPRFKSVAAMAGWDEEALLLASLVVEDTPDRESKCKRRSDLQFKTPPTNSRRKRRAQRRSPSSIPVVVLDLDEAETVRKESEKKKSETKTCVSDEKKIEAKESPEQNSPVSCSSSALPCMDRLREELSCAICLEICFEPSTTPCGHSFCKKCLRSAADKCGKKCPKCRQLISNGRSCTVNTVLWNTIQLLFPREVEARKAAGALNCREASAGCQIPETAFYNNLRNRSARDTSVGRRRENVLSQDEDAALVQRPQRTSGVSSRDTSVRRRRRRENELNQDEDAALALRLQRDEFMEAFRGTNEQQSRSSLSLARENLRAMATRAVNLRIRGRHM</sequence>
<dbReference type="Pfam" id="PF00097">
    <property type="entry name" value="zf-C3HC4"/>
    <property type="match status" value="1"/>
</dbReference>
<dbReference type="GO" id="GO:0031491">
    <property type="term" value="F:nucleosome binding"/>
    <property type="evidence" value="ECO:0007669"/>
    <property type="project" value="TreeGrafter"/>
</dbReference>
<dbReference type="InterPro" id="IPR017907">
    <property type="entry name" value="Znf_RING_CS"/>
</dbReference>
<keyword evidence="10" id="KW-0539">Nucleus</keyword>
<dbReference type="Gene3D" id="3.30.40.10">
    <property type="entry name" value="Zinc/RING finger domain, C3HC4 (zinc finger)"/>
    <property type="match status" value="1"/>
</dbReference>
<evidence type="ECO:0000259" key="13">
    <source>
        <dbReference type="PROSITE" id="PS50089"/>
    </source>
</evidence>
<evidence type="ECO:0000256" key="12">
    <source>
        <dbReference type="SAM" id="MobiDB-lite"/>
    </source>
</evidence>
<reference evidence="14" key="1">
    <citation type="submission" date="2021-11" db="EMBL/GenBank/DDBJ databases">
        <authorList>
            <person name="Zhang Y."/>
            <person name="Ren M."/>
            <person name="Zhang X."/>
            <person name="Zhou X."/>
            <person name="Yang J."/>
        </authorList>
    </citation>
    <scope>NUCLEOTIDE SEQUENCE</scope>
</reference>
<dbReference type="InterPro" id="IPR018957">
    <property type="entry name" value="Znf_C3HC4_RING-type"/>
</dbReference>
<evidence type="ECO:0000256" key="2">
    <source>
        <dbReference type="ARBA" id="ARBA00004123"/>
    </source>
</evidence>
<evidence type="ECO:0000256" key="9">
    <source>
        <dbReference type="ARBA" id="ARBA00022833"/>
    </source>
</evidence>
<proteinExistence type="evidence at transcript level"/>
<dbReference type="GO" id="GO:0061630">
    <property type="term" value="F:ubiquitin protein ligase activity"/>
    <property type="evidence" value="ECO:0007669"/>
    <property type="project" value="UniProtKB-EC"/>
</dbReference>
<comment type="catalytic activity">
    <reaction evidence="1">
        <text>S-ubiquitinyl-[E2 ubiquitin-conjugating enzyme]-L-cysteine + [acceptor protein]-L-lysine = [E2 ubiquitin-conjugating enzyme]-L-cysteine + N(6)-ubiquitinyl-[acceptor protein]-L-lysine.</text>
        <dbReference type="EC" id="2.3.2.27"/>
    </reaction>
</comment>
<dbReference type="GO" id="GO:0008270">
    <property type="term" value="F:zinc ion binding"/>
    <property type="evidence" value="ECO:0007669"/>
    <property type="project" value="UniProtKB-KW"/>
</dbReference>
<dbReference type="InterPro" id="IPR001841">
    <property type="entry name" value="Znf_RING"/>
</dbReference>
<comment type="subcellular location">
    <subcellularLocation>
        <location evidence="2">Nucleus</location>
    </subcellularLocation>
</comment>
<evidence type="ECO:0000256" key="5">
    <source>
        <dbReference type="ARBA" id="ARBA00022723"/>
    </source>
</evidence>
<feature type="region of interest" description="Disordered" evidence="12">
    <location>
        <begin position="54"/>
        <end position="94"/>
    </location>
</feature>
<feature type="region of interest" description="Disordered" evidence="12">
    <location>
        <begin position="278"/>
        <end position="306"/>
    </location>
</feature>
<protein>
    <recommendedName>
        <fullName evidence="3">RING-type E3 ubiquitin transferase</fullName>
        <ecNumber evidence="3">2.3.2.27</ecNumber>
    </recommendedName>
</protein>
<dbReference type="InterPro" id="IPR013083">
    <property type="entry name" value="Znf_RING/FYVE/PHD"/>
</dbReference>
<dbReference type="PROSITE" id="PS00518">
    <property type="entry name" value="ZF_RING_1"/>
    <property type="match status" value="1"/>
</dbReference>
<dbReference type="SUPFAM" id="SSF57850">
    <property type="entry name" value="RING/U-box"/>
    <property type="match status" value="1"/>
</dbReference>
<evidence type="ECO:0000256" key="1">
    <source>
        <dbReference type="ARBA" id="ARBA00000900"/>
    </source>
</evidence>
<feature type="compositionally biased region" description="Basic and acidic residues" evidence="12">
    <location>
        <begin position="1"/>
        <end position="17"/>
    </location>
</feature>
<dbReference type="InterPro" id="IPR051657">
    <property type="entry name" value="RNF168/RNF169_E3_ubiq-ligase"/>
</dbReference>
<name>A0A9E9L6B9_BETPL</name>
<dbReference type="AlphaFoldDB" id="A0A9E9L6B9"/>
<evidence type="ECO:0000256" key="4">
    <source>
        <dbReference type="ARBA" id="ARBA00022679"/>
    </source>
</evidence>
<dbReference type="GO" id="GO:0035861">
    <property type="term" value="C:site of double-strand break"/>
    <property type="evidence" value="ECO:0007669"/>
    <property type="project" value="TreeGrafter"/>
</dbReference>
<keyword evidence="8" id="KW-0833">Ubl conjugation pathway</keyword>
<dbReference type="EC" id="2.3.2.27" evidence="3"/>
<dbReference type="EMBL" id="OL546180">
    <property type="protein sequence ID" value="WAU86929.1"/>
    <property type="molecule type" value="mRNA"/>
</dbReference>
<feature type="compositionally biased region" description="Basic and acidic residues" evidence="12">
    <location>
        <begin position="55"/>
        <end position="68"/>
    </location>
</feature>
<evidence type="ECO:0000256" key="3">
    <source>
        <dbReference type="ARBA" id="ARBA00012483"/>
    </source>
</evidence>
<organism evidence="14">
    <name type="scientific">Betula platyphylla</name>
    <name type="common">Asian white birch</name>
    <dbReference type="NCBI Taxonomy" id="78630"/>
    <lineage>
        <taxon>Eukaryota</taxon>
        <taxon>Viridiplantae</taxon>
        <taxon>Streptophyta</taxon>
        <taxon>Embryophyta</taxon>
        <taxon>Tracheophyta</taxon>
        <taxon>Spermatophyta</taxon>
        <taxon>Magnoliopsida</taxon>
        <taxon>eudicotyledons</taxon>
        <taxon>Gunneridae</taxon>
        <taxon>Pentapetalae</taxon>
        <taxon>rosids</taxon>
        <taxon>fabids</taxon>
        <taxon>Fagales</taxon>
        <taxon>Betulaceae</taxon>
        <taxon>Betula</taxon>
    </lineage>
</organism>
<feature type="domain" description="RING-type" evidence="13">
    <location>
        <begin position="156"/>
        <end position="195"/>
    </location>
</feature>
<dbReference type="GO" id="GO:0005634">
    <property type="term" value="C:nucleus"/>
    <property type="evidence" value="ECO:0007669"/>
    <property type="project" value="UniProtKB-SubCell"/>
</dbReference>
<feature type="region of interest" description="Disordered" evidence="12">
    <location>
        <begin position="1"/>
        <end position="25"/>
    </location>
</feature>
<evidence type="ECO:0000256" key="8">
    <source>
        <dbReference type="ARBA" id="ARBA00022786"/>
    </source>
</evidence>
<keyword evidence="7 11" id="KW-0863">Zinc-finger</keyword>
<evidence type="ECO:0000256" key="7">
    <source>
        <dbReference type="ARBA" id="ARBA00022771"/>
    </source>
</evidence>
<dbReference type="SMART" id="SM00184">
    <property type="entry name" value="RING"/>
    <property type="match status" value="1"/>
</dbReference>
<keyword evidence="5" id="KW-0479">Metal-binding</keyword>
<evidence type="ECO:0000256" key="6">
    <source>
        <dbReference type="ARBA" id="ARBA00022763"/>
    </source>
</evidence>
<evidence type="ECO:0000313" key="14">
    <source>
        <dbReference type="EMBL" id="WAU86929.1"/>
    </source>
</evidence>
<evidence type="ECO:0000256" key="10">
    <source>
        <dbReference type="ARBA" id="ARBA00023242"/>
    </source>
</evidence>
<evidence type="ECO:0000256" key="11">
    <source>
        <dbReference type="PROSITE-ProRule" id="PRU00175"/>
    </source>
</evidence>
<dbReference type="PROSITE" id="PS50089">
    <property type="entry name" value="ZF_RING_2"/>
    <property type="match status" value="1"/>
</dbReference>
<keyword evidence="6" id="KW-0227">DNA damage</keyword>
<accession>A0A9E9L6B9</accession>
<dbReference type="PANTHER" id="PTHR23328:SF0">
    <property type="entry name" value="RING-TYPE DOMAIN-CONTAINING PROTEIN"/>
    <property type="match status" value="1"/>
</dbReference>